<name>A0ABV9G872_9ACTN</name>
<reference evidence="2" key="1">
    <citation type="journal article" date="2019" name="Int. J. Syst. Evol. Microbiol.">
        <title>The Global Catalogue of Microorganisms (GCM) 10K type strain sequencing project: providing services to taxonomists for standard genome sequencing and annotation.</title>
        <authorList>
            <consortium name="The Broad Institute Genomics Platform"/>
            <consortium name="The Broad Institute Genome Sequencing Center for Infectious Disease"/>
            <person name="Wu L."/>
            <person name="Ma J."/>
        </authorList>
    </citation>
    <scope>NUCLEOTIDE SEQUENCE [LARGE SCALE GENOMIC DNA]</scope>
    <source>
        <strain evidence="2">CGMCC 4.7139</strain>
    </source>
</reference>
<dbReference type="EMBL" id="JBHSFE010000016">
    <property type="protein sequence ID" value="MFC4610485.1"/>
    <property type="molecule type" value="Genomic_DNA"/>
</dbReference>
<gene>
    <name evidence="1" type="ORF">ACFO9E_22180</name>
</gene>
<accession>A0ABV9G872</accession>
<organism evidence="1 2">
    <name type="scientific">Streptomyces maoxianensis</name>
    <dbReference type="NCBI Taxonomy" id="1459942"/>
    <lineage>
        <taxon>Bacteria</taxon>
        <taxon>Bacillati</taxon>
        <taxon>Actinomycetota</taxon>
        <taxon>Actinomycetes</taxon>
        <taxon>Kitasatosporales</taxon>
        <taxon>Streptomycetaceae</taxon>
        <taxon>Streptomyces</taxon>
    </lineage>
</organism>
<proteinExistence type="predicted"/>
<protein>
    <recommendedName>
        <fullName evidence="3">Integrase</fullName>
    </recommendedName>
</protein>
<evidence type="ECO:0000313" key="2">
    <source>
        <dbReference type="Proteomes" id="UP001595993"/>
    </source>
</evidence>
<sequence>MVDAWVLGHAHITTTEIYIAPTPDEVVAHVLAHHERQRTELAKPPASPAPGYRPEVLAALFGTSTANGESR</sequence>
<dbReference type="Proteomes" id="UP001595993">
    <property type="component" value="Unassembled WGS sequence"/>
</dbReference>
<evidence type="ECO:0000313" key="1">
    <source>
        <dbReference type="EMBL" id="MFC4610485.1"/>
    </source>
</evidence>
<evidence type="ECO:0008006" key="3">
    <source>
        <dbReference type="Google" id="ProtNLM"/>
    </source>
</evidence>
<comment type="caution">
    <text evidence="1">The sequence shown here is derived from an EMBL/GenBank/DDBJ whole genome shotgun (WGS) entry which is preliminary data.</text>
</comment>
<keyword evidence="2" id="KW-1185">Reference proteome</keyword>